<dbReference type="EMBL" id="MSCM01000002">
    <property type="protein sequence ID" value="PQJ76527.1"/>
    <property type="molecule type" value="Genomic_DNA"/>
</dbReference>
<sequence>MKKNIITILFLIIFPEIINSQILGNNNMPGIQPPSPTASNFLKYGEIPVSYFTGTMSTSIPIYTIEARGLNLPINLSYHSGGIRVSEEASSVGLGWSLNSGGSIVQIVNSYDDFGPYKNRVFPNIDEVVDVVSNGSAPSGILDACNGTYTEIDDANFNIALHGQNRCGPIDGGNSSSAIPPEIMDGNRNLRPKDFEPDIFKFSVLGYSGSFVLNWSSDTFTCLTDSRIRIKKVNNSNNEIEVTTPEGHRVIFSITEETNVYYSPDPIYSTYYSNNKKVTSRFYKIKEIFTNKNDHIEYSYTVTSPIRNFTSETESITYYDFYFPGSANGGGSISRVETEQSYSFLNKIKFNQGVILFNTSNRIDIEGTKKIDKILVKNSESDIDNVKEFEFYYDYFIGHTNGGFNSGDGTYNTSETGNHITSNERTHRLKLNSVHEKGKNPYYFEYNDTQLPQKTSYSQDYWGYYNGHTTNNSLFPDLKRFNYENSSLPNYYYSSNNRSSRLIYTKAGILEKIIYPTSGYSKFYYELNSFSNYIVPNYDDTQNTTYTLGRSSYGGGLRIEKIENYDHDNVKINQKKYAYSGGKLFNPLRFFNKSYMFYEYKVYDLNGDYIGTTRTSGFRSKISTSNFLIPSISVGNSIGYNKVTELFISKDNELVTNGKIEYLYENHINQGAAVIGGNSSLITNAHWQSNGNYSELNLPTVQQDGMPENGSLLEQITYNSLDSIVSKTKHNYITYRTGACLNGIRIGPMLSKRECGLVGNNGNSFTRTYMLGVYPVRVINTLLKDKETTLYFDNNKKISTKEDYSYDYFYQLSEKKMTNSDNKIIKEQLTHYNNTSLNIFSPISSHKVYNNDKLSKSMSYSYSEQNLIRISDNLNLVGLNSSNTSSSEFSFLSKKFSYDQNSNIVESYTSVDRLSAPSISSGLLTKYIWDYHGKYVLIKMEGHGTYNWPSQGHIDAVINASQDYSNQINLNSAIQNLRNSVGSNINVTSYTYKNLVGIKSITNPRGQTIYYEYDNFNRLKFIKDNNGYILNRNDYNFKN</sequence>
<dbReference type="AlphaFoldDB" id="A0A2S7WFZ7"/>
<protein>
    <recommendedName>
        <fullName evidence="3">YD repeat-containing protein</fullName>
    </recommendedName>
</protein>
<proteinExistence type="predicted"/>
<keyword evidence="2" id="KW-1185">Reference proteome</keyword>
<comment type="caution">
    <text evidence="1">The sequence shown here is derived from an EMBL/GenBank/DDBJ whole genome shotgun (WGS) entry which is preliminary data.</text>
</comment>
<gene>
    <name evidence="1" type="ORF">BTO16_11520</name>
</gene>
<name>A0A2S7WFZ7_9FLAO</name>
<organism evidence="1 2">
    <name type="scientific">Polaribacter glomeratus</name>
    <dbReference type="NCBI Taxonomy" id="102"/>
    <lineage>
        <taxon>Bacteria</taxon>
        <taxon>Pseudomonadati</taxon>
        <taxon>Bacteroidota</taxon>
        <taxon>Flavobacteriia</taxon>
        <taxon>Flavobacteriales</taxon>
        <taxon>Flavobacteriaceae</taxon>
    </lineage>
</organism>
<accession>A0A2S7WFZ7</accession>
<evidence type="ECO:0000313" key="1">
    <source>
        <dbReference type="EMBL" id="PQJ76527.1"/>
    </source>
</evidence>
<dbReference type="OrthoDB" id="9814627at2"/>
<evidence type="ECO:0008006" key="3">
    <source>
        <dbReference type="Google" id="ProtNLM"/>
    </source>
</evidence>
<dbReference type="RefSeq" id="WP_105021837.1">
    <property type="nucleotide sequence ID" value="NZ_MSCM01000002.1"/>
</dbReference>
<dbReference type="Proteomes" id="UP000239068">
    <property type="component" value="Unassembled WGS sequence"/>
</dbReference>
<reference evidence="1 2" key="1">
    <citation type="submission" date="2016-12" db="EMBL/GenBank/DDBJ databases">
        <title>Trade-off between light-utilization and light-protection in marine flavobacteria.</title>
        <authorList>
            <person name="Kumagai Y."/>
            <person name="Yoshizawa S."/>
            <person name="Kogure K."/>
            <person name="Iwasaki W."/>
        </authorList>
    </citation>
    <scope>NUCLEOTIDE SEQUENCE [LARGE SCALE GENOMIC DNA]</scope>
    <source>
        <strain evidence="1 2">ATCC 43844</strain>
    </source>
</reference>
<evidence type="ECO:0000313" key="2">
    <source>
        <dbReference type="Proteomes" id="UP000239068"/>
    </source>
</evidence>